<keyword evidence="1" id="KW-1133">Transmembrane helix</keyword>
<name>A0A1I7WNW4_HETBA</name>
<keyword evidence="1" id="KW-0472">Membrane</keyword>
<protein>
    <submittedName>
        <fullName evidence="3">Uncharacterized protein</fullName>
    </submittedName>
</protein>
<dbReference type="Proteomes" id="UP000095283">
    <property type="component" value="Unplaced"/>
</dbReference>
<proteinExistence type="predicted"/>
<dbReference type="AlphaFoldDB" id="A0A1I7WNW4"/>
<reference evidence="3" key="1">
    <citation type="submission" date="2016-11" db="UniProtKB">
        <authorList>
            <consortium name="WormBaseParasite"/>
        </authorList>
    </citation>
    <scope>IDENTIFICATION</scope>
</reference>
<keyword evidence="1" id="KW-0812">Transmembrane</keyword>
<evidence type="ECO:0000313" key="3">
    <source>
        <dbReference type="WBParaSite" id="Hba_06844"/>
    </source>
</evidence>
<organism evidence="2 3">
    <name type="scientific">Heterorhabditis bacteriophora</name>
    <name type="common">Entomopathogenic nematode worm</name>
    <dbReference type="NCBI Taxonomy" id="37862"/>
    <lineage>
        <taxon>Eukaryota</taxon>
        <taxon>Metazoa</taxon>
        <taxon>Ecdysozoa</taxon>
        <taxon>Nematoda</taxon>
        <taxon>Chromadorea</taxon>
        <taxon>Rhabditida</taxon>
        <taxon>Rhabditina</taxon>
        <taxon>Rhabditomorpha</taxon>
        <taxon>Strongyloidea</taxon>
        <taxon>Heterorhabditidae</taxon>
        <taxon>Heterorhabditis</taxon>
    </lineage>
</organism>
<sequence>MTIVAQLSIGPCWQEEGRRIGKRLIVPVRKRSRAVSLLRMTYTARPVHHLLPAIEERKKKILGCNFADNLLSSITLFFSFIFYVLEFSSCFGFKRPTKATYYKGLEPIRTTFRLE</sequence>
<evidence type="ECO:0000256" key="1">
    <source>
        <dbReference type="SAM" id="Phobius"/>
    </source>
</evidence>
<evidence type="ECO:0000313" key="2">
    <source>
        <dbReference type="Proteomes" id="UP000095283"/>
    </source>
</evidence>
<dbReference type="WBParaSite" id="Hba_06844">
    <property type="protein sequence ID" value="Hba_06844"/>
    <property type="gene ID" value="Hba_06844"/>
</dbReference>
<accession>A0A1I7WNW4</accession>
<feature type="transmembrane region" description="Helical" evidence="1">
    <location>
        <begin position="66"/>
        <end position="85"/>
    </location>
</feature>
<keyword evidence="2" id="KW-1185">Reference proteome</keyword>